<gene>
    <name evidence="4" type="ORF">SSLN_LOCUS5816</name>
</gene>
<feature type="compositionally biased region" description="Pro residues" evidence="2">
    <location>
        <begin position="1081"/>
        <end position="1100"/>
    </location>
</feature>
<dbReference type="GO" id="GO:0006355">
    <property type="term" value="P:regulation of DNA-templated transcription"/>
    <property type="evidence" value="ECO:0007669"/>
    <property type="project" value="TreeGrafter"/>
</dbReference>
<feature type="region of interest" description="Disordered" evidence="2">
    <location>
        <begin position="1158"/>
        <end position="1193"/>
    </location>
</feature>
<keyword evidence="1" id="KW-0862">Zinc</keyword>
<feature type="compositionally biased region" description="Basic and acidic residues" evidence="2">
    <location>
        <begin position="927"/>
        <end position="951"/>
    </location>
</feature>
<accession>A0A3P7DYU6</accession>
<protein>
    <recommendedName>
        <fullName evidence="3">C2H2-type domain-containing protein</fullName>
    </recommendedName>
</protein>
<dbReference type="EMBL" id="UYSU01033416">
    <property type="protein sequence ID" value="VDL92201.1"/>
    <property type="molecule type" value="Genomic_DNA"/>
</dbReference>
<feature type="domain" description="C2H2-type" evidence="3">
    <location>
        <begin position="782"/>
        <end position="810"/>
    </location>
</feature>
<dbReference type="InterPro" id="IPR040436">
    <property type="entry name" value="Disconnected-like"/>
</dbReference>
<sequence length="1193" mass="128811">MFSSTVGSAATTAVSAYVEVGPKRSIASGGTTFVVKQQRGQRKLMATMTTENGDDDNDWDPEDRGDATKRRQPPLRPETSMRQLSKVLACPLQQAALPCPPRQRSGYNRDLSRQGGRRRRQQSQRLLSGVIPSLLSHPADVFAFFCPKQTGAKPLSTSQPVRCASAGCECNAFQPKLTAIRQCTGCQHSWVFHGMFESFSVQPSFNLPPPFKHSRAPSFSKFQNLPAFFDTSLKSDASLIFVMFEAMSMALLGCHAVPMRIKILLDRIWSVSRLQVDLTQFLLSFGWTLQDYSRGYMLTDHKGQLRDRWACCRIDEEALIIQQFLRFLETRHLAYDMLVTLEAELNASGIAGTCASPYSTFSQTSNPTKKGLSINCPGISIPSKRSHSSQFGLLDLKLENMQGRSAVPGDSNSSIALTCAPSTSSSSIPSATSACPSTMLSSVASITEDAKTIIASLSAVPVSVAIQSVPRDDCERSPGCIPDEAAQTAHNQAAWKNGSSLHDKLPSSNVSSALSNRFMIAMAAAAFAKMPFAFQYALPRLPSMPFPPPTSPQLTSPQISSARGTYDAALLTGEGAGGDHTGVGGGSGGDPHPIPPLNLSTFPFPGSLGNLEGTCMTGTAATENFLPFKSSDCSFLQSHVNTIPNKMPTSIFNIWKTDDLTAEDLNSIPGGAKVGNRERYPSKDNSDRSGLPRRMSSSNASGLHTDAKSDYGKSLTSFKKRGTTIGGLRRSTVKRPTDVSALPLTYCGQSFRKGGQEALTKTPAVRGPPLGLSMANRSKKRVLCTTCKKSFCDKGALKIHYSAVHLREMHKCTIKGCNMWFSSRRSRNRHSANPNPRLHMAHAGKKLPDNATIVDDGSGYTIVRRNPMPNVVLNPPVLSLYGSFEAKDLGRSDGASLLRGQTDSSAGLQKKAKLDSPPDSVTGPNEISRRAQKQEKRGQQTSQKEDKEEYMKNAPFPDSNNGSEQEEDEEWHGSMSEGEDEEGIYILEGTSDGFGYEEEDEENSAGTGTAETAAGATATVSFSDDDQSSQRNDWAVQVPHENHESSASSCGCREISHQRGKLSSAAEFSATSLAQSSPSPIQTPPPTPPPPPPPPLPPPSLTGSGTESFYPSARKRTWSASSEEAGRQEWELMTTDTQVYTKPPSCYGDRPMLALTKCSKGELKSEDQEDSAGARTQTPSAAEQHGLTGLRVS</sequence>
<dbReference type="GO" id="GO:0005634">
    <property type="term" value="C:nucleus"/>
    <property type="evidence" value="ECO:0007669"/>
    <property type="project" value="TreeGrafter"/>
</dbReference>
<proteinExistence type="predicted"/>
<keyword evidence="1" id="KW-0863">Zinc-finger</keyword>
<dbReference type="Gene3D" id="3.30.160.60">
    <property type="entry name" value="Classic Zinc Finger"/>
    <property type="match status" value="1"/>
</dbReference>
<feature type="compositionally biased region" description="Acidic residues" evidence="2">
    <location>
        <begin position="52"/>
        <end position="61"/>
    </location>
</feature>
<evidence type="ECO:0000313" key="4">
    <source>
        <dbReference type="EMBL" id="VDL92201.1"/>
    </source>
</evidence>
<reference evidence="4 5" key="1">
    <citation type="submission" date="2018-11" db="EMBL/GenBank/DDBJ databases">
        <authorList>
            <consortium name="Pathogen Informatics"/>
        </authorList>
    </citation>
    <scope>NUCLEOTIDE SEQUENCE [LARGE SCALE GENOMIC DNA]</scope>
    <source>
        <strain evidence="4 5">NST_G2</strain>
    </source>
</reference>
<dbReference type="OrthoDB" id="10070972at2759"/>
<feature type="compositionally biased region" description="Low complexity" evidence="2">
    <location>
        <begin position="1005"/>
        <end position="1019"/>
    </location>
</feature>
<dbReference type="GO" id="GO:0008270">
    <property type="term" value="F:zinc ion binding"/>
    <property type="evidence" value="ECO:0007669"/>
    <property type="project" value="UniProtKB-KW"/>
</dbReference>
<dbReference type="PROSITE" id="PS00028">
    <property type="entry name" value="ZINC_FINGER_C2H2_1"/>
    <property type="match status" value="1"/>
</dbReference>
<evidence type="ECO:0000259" key="3">
    <source>
        <dbReference type="PROSITE" id="PS50157"/>
    </source>
</evidence>
<feature type="region of interest" description="Disordered" evidence="2">
    <location>
        <begin position="826"/>
        <end position="850"/>
    </location>
</feature>
<dbReference type="PANTHER" id="PTHR15021:SF0">
    <property type="entry name" value="DISCO-RELATED, ISOFORM A-RELATED"/>
    <property type="match status" value="1"/>
</dbReference>
<name>A0A3P7DYU6_SCHSO</name>
<dbReference type="AlphaFoldDB" id="A0A3P7DYU6"/>
<keyword evidence="1" id="KW-0479">Metal-binding</keyword>
<feature type="region of interest" description="Disordered" evidence="2">
    <location>
        <begin position="666"/>
        <end position="708"/>
    </location>
</feature>
<dbReference type="PANTHER" id="PTHR15021">
    <property type="entry name" value="DISCONNECTED-RELATED"/>
    <property type="match status" value="1"/>
</dbReference>
<dbReference type="InterPro" id="IPR013087">
    <property type="entry name" value="Znf_C2H2_type"/>
</dbReference>
<feature type="region of interest" description="Disordered" evidence="2">
    <location>
        <begin position="895"/>
        <end position="1146"/>
    </location>
</feature>
<keyword evidence="5" id="KW-1185">Reference proteome</keyword>
<evidence type="ECO:0000313" key="5">
    <source>
        <dbReference type="Proteomes" id="UP000275846"/>
    </source>
</evidence>
<dbReference type="PROSITE" id="PS50157">
    <property type="entry name" value="ZINC_FINGER_C2H2_2"/>
    <property type="match status" value="1"/>
</dbReference>
<dbReference type="Proteomes" id="UP000275846">
    <property type="component" value="Unassembled WGS sequence"/>
</dbReference>
<evidence type="ECO:0000256" key="1">
    <source>
        <dbReference type="PROSITE-ProRule" id="PRU00042"/>
    </source>
</evidence>
<feature type="region of interest" description="Disordered" evidence="2">
    <location>
        <begin position="47"/>
        <end position="80"/>
    </location>
</feature>
<evidence type="ECO:0000256" key="2">
    <source>
        <dbReference type="SAM" id="MobiDB-lite"/>
    </source>
</evidence>
<feature type="region of interest" description="Disordered" evidence="2">
    <location>
        <begin position="97"/>
        <end position="124"/>
    </location>
</feature>
<feature type="compositionally biased region" description="Basic and acidic residues" evidence="2">
    <location>
        <begin position="675"/>
        <end position="687"/>
    </location>
</feature>
<organism evidence="4 5">
    <name type="scientific">Schistocephalus solidus</name>
    <name type="common">Tapeworm</name>
    <dbReference type="NCBI Taxonomy" id="70667"/>
    <lineage>
        <taxon>Eukaryota</taxon>
        <taxon>Metazoa</taxon>
        <taxon>Spiralia</taxon>
        <taxon>Lophotrochozoa</taxon>
        <taxon>Platyhelminthes</taxon>
        <taxon>Cestoda</taxon>
        <taxon>Eucestoda</taxon>
        <taxon>Diphyllobothriidea</taxon>
        <taxon>Diphyllobothriidae</taxon>
        <taxon>Schistocephalus</taxon>
    </lineage>
</organism>
<dbReference type="SMART" id="SM00355">
    <property type="entry name" value="ZnF_C2H2"/>
    <property type="match status" value="2"/>
</dbReference>